<evidence type="ECO:0000259" key="2">
    <source>
        <dbReference type="PROSITE" id="PS50222"/>
    </source>
</evidence>
<dbReference type="OrthoDB" id="191686at2759"/>
<proteinExistence type="predicted"/>
<dbReference type="EMBL" id="MPUH01000173">
    <property type="protein sequence ID" value="OMJ87574.1"/>
    <property type="molecule type" value="Genomic_DNA"/>
</dbReference>
<organism evidence="3 4">
    <name type="scientific">Stentor coeruleus</name>
    <dbReference type="NCBI Taxonomy" id="5963"/>
    <lineage>
        <taxon>Eukaryota</taxon>
        <taxon>Sar</taxon>
        <taxon>Alveolata</taxon>
        <taxon>Ciliophora</taxon>
        <taxon>Postciliodesmatophora</taxon>
        <taxon>Heterotrichea</taxon>
        <taxon>Heterotrichida</taxon>
        <taxon>Stentoridae</taxon>
        <taxon>Stentor</taxon>
    </lineage>
</organism>
<feature type="domain" description="EF-hand" evidence="2">
    <location>
        <begin position="895"/>
        <end position="930"/>
    </location>
</feature>
<comment type="caution">
    <text evidence="3">The sequence shown here is derived from an EMBL/GenBank/DDBJ whole genome shotgun (WGS) entry which is preliminary data.</text>
</comment>
<dbReference type="InterPro" id="IPR016024">
    <property type="entry name" value="ARM-type_fold"/>
</dbReference>
<accession>A0A1R2CEY5</accession>
<keyword evidence="1" id="KW-0677">Repeat</keyword>
<dbReference type="GO" id="GO:0019900">
    <property type="term" value="F:kinase binding"/>
    <property type="evidence" value="ECO:0007669"/>
    <property type="project" value="InterPro"/>
</dbReference>
<dbReference type="InterPro" id="IPR011989">
    <property type="entry name" value="ARM-like"/>
</dbReference>
<dbReference type="Proteomes" id="UP000187209">
    <property type="component" value="Unassembled WGS sequence"/>
</dbReference>
<dbReference type="AlphaFoldDB" id="A0A1R2CEY5"/>
<dbReference type="Gene3D" id="1.25.10.10">
    <property type="entry name" value="Leucine-rich Repeat Variant"/>
    <property type="match status" value="1"/>
</dbReference>
<dbReference type="GO" id="GO:0019722">
    <property type="term" value="P:calcium-mediated signaling"/>
    <property type="evidence" value="ECO:0007669"/>
    <property type="project" value="InterPro"/>
</dbReference>
<dbReference type="SUPFAM" id="SSF47473">
    <property type="entry name" value="EF-hand"/>
    <property type="match status" value="2"/>
</dbReference>
<dbReference type="Pfam" id="PF13499">
    <property type="entry name" value="EF-hand_7"/>
    <property type="match status" value="1"/>
</dbReference>
<dbReference type="SUPFAM" id="SSF48371">
    <property type="entry name" value="ARM repeat"/>
    <property type="match status" value="1"/>
</dbReference>
<dbReference type="PANTHER" id="PTHR23056">
    <property type="entry name" value="CALCINEURIN B"/>
    <property type="match status" value="1"/>
</dbReference>
<dbReference type="InterPro" id="IPR045198">
    <property type="entry name" value="CNBL1-10"/>
</dbReference>
<protein>
    <recommendedName>
        <fullName evidence="2">EF-hand domain-containing protein</fullName>
    </recommendedName>
</protein>
<dbReference type="PANTHER" id="PTHR23056:SF110">
    <property type="entry name" value="CALMODULIN"/>
    <property type="match status" value="1"/>
</dbReference>
<dbReference type="PROSITE" id="PS50222">
    <property type="entry name" value="EF_HAND_2"/>
    <property type="match status" value="2"/>
</dbReference>
<dbReference type="InterPro" id="IPR011992">
    <property type="entry name" value="EF-hand-dom_pair"/>
</dbReference>
<evidence type="ECO:0000256" key="1">
    <source>
        <dbReference type="ARBA" id="ARBA00022737"/>
    </source>
</evidence>
<dbReference type="InterPro" id="IPR002048">
    <property type="entry name" value="EF_hand_dom"/>
</dbReference>
<keyword evidence="4" id="KW-1185">Reference proteome</keyword>
<reference evidence="3 4" key="1">
    <citation type="submission" date="2016-11" db="EMBL/GenBank/DDBJ databases">
        <title>The macronuclear genome of Stentor coeruleus: a giant cell with tiny introns.</title>
        <authorList>
            <person name="Slabodnick M."/>
            <person name="Ruby J.G."/>
            <person name="Reiff S.B."/>
            <person name="Swart E.C."/>
            <person name="Gosai S."/>
            <person name="Prabakaran S."/>
            <person name="Witkowska E."/>
            <person name="Larue G.E."/>
            <person name="Fisher S."/>
            <person name="Freeman R.M."/>
            <person name="Gunawardena J."/>
            <person name="Chu W."/>
            <person name="Stover N.A."/>
            <person name="Gregory B.D."/>
            <person name="Nowacki M."/>
            <person name="Derisi J."/>
            <person name="Roy S.W."/>
            <person name="Marshall W.F."/>
            <person name="Sood P."/>
        </authorList>
    </citation>
    <scope>NUCLEOTIDE SEQUENCE [LARGE SCALE GENOMIC DNA]</scope>
    <source>
        <strain evidence="3">WM001</strain>
    </source>
</reference>
<evidence type="ECO:0000313" key="3">
    <source>
        <dbReference type="EMBL" id="OMJ87574.1"/>
    </source>
</evidence>
<sequence>MSDISIYNSGILTYDEIEVIHAVFDLLDSDGVGFLTQSKLTVAIQAILKNSDISGLNIQNMFTSIDLDQDEKINWPDFLSFICIWLKNYNLIKPKLRTDLPISFSQKEKLYISIGGIITQNQYYISMSKTNIGNLESYAETWDYLGENIVFENEKKIEYYNEVCELVNDNNFKLITENLTSSDIERISFGLENIKTMLYILCIFTYEHERQGASIYLLQLFKQIHTRNLLNIIVTFLKSDDEIVYKSLQIITIISTGPRLPNHFKESYDYSICAKRILIETNVILNIIDLCKNENPNIKGQALLVIGFMTRYEENIRNLFIANEFLSILFEIINKGFLRQIDEEILAKATWVLSIFSGATISNNIQNLLLSASDYKVIIGMIFEMFHVFNETSILANGLVCLLYALPCLSVNDNSFQLQKLVQLISETSGNIRKYVLETVLYIVIKNTDLYNFLIEFGLFYKIQEVLMSDENEAKLEACTILKYIVYRGYSKYFLNITDLSLVLQKIIKNDNNARWEAIRVVKAFTQLDSEVITFNLGETGMIETLFSSLMFFRYATEATKNIYHPEAILFNYSFLQDILISLKNLILKGWVGGDLKSENTLKNSFNLNEAIALEKLIKILLTESKKGPEFKNIYYGDINLEKYLIEILDLFIIINEKTYRVEKIQIATLLSNSKSQIQNQNNPKQIPNNFYQQTNKNFTYNTFSALNMVEIFTVKIIGYFSYQIGMNQTIRKYTLKELEYAQIKGEICSMYGMNVKITYIDRQNDQFIIETQSDFNHVIKDSTTQAYNELAASHITRMGSNYQPVVIPEVHIKLIVSPLNNYGTMNNPIEINDIYTNFPNHKEIICRELNYTYAIPLNEIEFIYSEFNRVSIGRTANGLLNKTEFCLLMADKIKDQHIVECFFNAIDEKKSGFISIKRFVEALKVIRSNCTDDKIRLIFNAYSSTYGFMTQEDFSNMMLNNGVTVNFLEASFLSAKVFSSFNLNKDGNLVFTEFRNAYNMNAVQLSTTWDEIFYLKFAEVVVQCFQCAKKVYQRELRGQPPKCLECCKYIRSPFLSSLSQFK</sequence>
<dbReference type="GO" id="GO:0005509">
    <property type="term" value="F:calcium ion binding"/>
    <property type="evidence" value="ECO:0007669"/>
    <property type="project" value="InterPro"/>
</dbReference>
<gene>
    <name evidence="3" type="ORF">SteCoe_10659</name>
</gene>
<dbReference type="Gene3D" id="1.10.238.10">
    <property type="entry name" value="EF-hand"/>
    <property type="match status" value="2"/>
</dbReference>
<name>A0A1R2CEY5_9CILI</name>
<feature type="domain" description="EF-hand" evidence="2">
    <location>
        <begin position="15"/>
        <end position="50"/>
    </location>
</feature>
<evidence type="ECO:0000313" key="4">
    <source>
        <dbReference type="Proteomes" id="UP000187209"/>
    </source>
</evidence>